<keyword evidence="2" id="KW-1185">Reference proteome</keyword>
<evidence type="ECO:0000313" key="1">
    <source>
        <dbReference type="EMBL" id="KAK0443400.1"/>
    </source>
</evidence>
<gene>
    <name evidence="1" type="ORF">EV420DRAFT_1030150</name>
</gene>
<name>A0AA39JK46_ARMTA</name>
<sequence>MNSAHLRSPLVLIICSLGIFVTIGDDWSISSLSRAMAPSTCLLAAHPDSTGSNFAMPTAFLSRHGYQLSEPCASWYQSWKVKRRTPLDMGTTRSIDHRRNGRVGVDDYTNSYTITRGAAKIRVSTA</sequence>
<dbReference type="EMBL" id="JAUEPS010000059">
    <property type="protein sequence ID" value="KAK0443400.1"/>
    <property type="molecule type" value="Genomic_DNA"/>
</dbReference>
<proteinExistence type="predicted"/>
<organism evidence="1 2">
    <name type="scientific">Armillaria tabescens</name>
    <name type="common">Ringless honey mushroom</name>
    <name type="synonym">Agaricus tabescens</name>
    <dbReference type="NCBI Taxonomy" id="1929756"/>
    <lineage>
        <taxon>Eukaryota</taxon>
        <taxon>Fungi</taxon>
        <taxon>Dikarya</taxon>
        <taxon>Basidiomycota</taxon>
        <taxon>Agaricomycotina</taxon>
        <taxon>Agaricomycetes</taxon>
        <taxon>Agaricomycetidae</taxon>
        <taxon>Agaricales</taxon>
        <taxon>Marasmiineae</taxon>
        <taxon>Physalacriaceae</taxon>
        <taxon>Desarmillaria</taxon>
    </lineage>
</organism>
<dbReference type="AlphaFoldDB" id="A0AA39JK46"/>
<dbReference type="Proteomes" id="UP001175211">
    <property type="component" value="Unassembled WGS sequence"/>
</dbReference>
<comment type="caution">
    <text evidence="1">The sequence shown here is derived from an EMBL/GenBank/DDBJ whole genome shotgun (WGS) entry which is preliminary data.</text>
</comment>
<evidence type="ECO:0000313" key="2">
    <source>
        <dbReference type="Proteomes" id="UP001175211"/>
    </source>
</evidence>
<reference evidence="1" key="1">
    <citation type="submission" date="2023-06" db="EMBL/GenBank/DDBJ databases">
        <authorList>
            <consortium name="Lawrence Berkeley National Laboratory"/>
            <person name="Ahrendt S."/>
            <person name="Sahu N."/>
            <person name="Indic B."/>
            <person name="Wong-Bajracharya J."/>
            <person name="Merenyi Z."/>
            <person name="Ke H.-M."/>
            <person name="Monk M."/>
            <person name="Kocsube S."/>
            <person name="Drula E."/>
            <person name="Lipzen A."/>
            <person name="Balint B."/>
            <person name="Henrissat B."/>
            <person name="Andreopoulos B."/>
            <person name="Martin F.M."/>
            <person name="Harder C.B."/>
            <person name="Rigling D."/>
            <person name="Ford K.L."/>
            <person name="Foster G.D."/>
            <person name="Pangilinan J."/>
            <person name="Papanicolaou A."/>
            <person name="Barry K."/>
            <person name="LaButti K."/>
            <person name="Viragh M."/>
            <person name="Koriabine M."/>
            <person name="Yan M."/>
            <person name="Riley R."/>
            <person name="Champramary S."/>
            <person name="Plett K.L."/>
            <person name="Tsai I.J."/>
            <person name="Slot J."/>
            <person name="Sipos G."/>
            <person name="Plett J."/>
            <person name="Nagy L.G."/>
            <person name="Grigoriev I.V."/>
        </authorList>
    </citation>
    <scope>NUCLEOTIDE SEQUENCE</scope>
    <source>
        <strain evidence="1">CCBAS 213</strain>
    </source>
</reference>
<protein>
    <submittedName>
        <fullName evidence="1">Uncharacterized protein</fullName>
    </submittedName>
</protein>
<accession>A0AA39JK46</accession>
<dbReference type="RefSeq" id="XP_060324719.1">
    <property type="nucleotide sequence ID" value="XM_060465396.1"/>
</dbReference>
<dbReference type="GeneID" id="85348944"/>